<proteinExistence type="predicted"/>
<name>A0A1G4WVP2_9MYCO</name>
<accession>A0A1G4WVP2</accession>
<keyword evidence="1" id="KW-0732">Signal</keyword>
<dbReference type="AlphaFoldDB" id="A0A1G4WVP2"/>
<dbReference type="RefSeq" id="WP_090362907.1">
    <property type="nucleotide sequence ID" value="NZ_FMUB01000012.1"/>
</dbReference>
<evidence type="ECO:0000313" key="3">
    <source>
        <dbReference type="EMBL" id="SCX30545.1"/>
    </source>
</evidence>
<dbReference type="Proteomes" id="UP000199707">
    <property type="component" value="Unassembled WGS sequence"/>
</dbReference>
<dbReference type="InterPro" id="IPR021729">
    <property type="entry name" value="DUF3298"/>
</dbReference>
<organism evidence="3 4">
    <name type="scientific">Mycolicibacterium fluoranthenivorans</name>
    <dbReference type="NCBI Taxonomy" id="258505"/>
    <lineage>
        <taxon>Bacteria</taxon>
        <taxon>Bacillati</taxon>
        <taxon>Actinomycetota</taxon>
        <taxon>Actinomycetes</taxon>
        <taxon>Mycobacteriales</taxon>
        <taxon>Mycobacteriaceae</taxon>
        <taxon>Mycolicibacterium</taxon>
    </lineage>
</organism>
<sequence length="223" mass="24271">MTRLITAWAALLIGAITFGAPASAQPIRSCTDLGGSVEAARICHIVAESDTYAIDISYPLDYPDQRTLTDYIATDKDDFIAFVGSIPRRDRTYDRGITPHSYASRSTASVVLEVYGDTGAHPVTSFQAFNYDLGTRAPITFDTAFTPGAVGALDPIVQREMEKRWVGYLDPAPHNTLGTRVYQDFALTDDAVIFYIGQGMWLPEVAGPQRVSISRSELAAVLA</sequence>
<protein>
    <recommendedName>
        <fullName evidence="2">DUF3298 domain-containing protein</fullName>
    </recommendedName>
</protein>
<feature type="signal peptide" evidence="1">
    <location>
        <begin position="1"/>
        <end position="24"/>
    </location>
</feature>
<dbReference type="EMBL" id="FMUB01000012">
    <property type="protein sequence ID" value="SCX30545.1"/>
    <property type="molecule type" value="Genomic_DNA"/>
</dbReference>
<evidence type="ECO:0000256" key="1">
    <source>
        <dbReference type="SAM" id="SignalP"/>
    </source>
</evidence>
<reference evidence="4" key="1">
    <citation type="submission" date="2016-10" db="EMBL/GenBank/DDBJ databases">
        <authorList>
            <person name="Varghese N."/>
            <person name="Submissions S."/>
        </authorList>
    </citation>
    <scope>NUCLEOTIDE SEQUENCE [LARGE SCALE GENOMIC DNA]</scope>
    <source>
        <strain evidence="4">UNC267MFSha1.1M11</strain>
    </source>
</reference>
<feature type="domain" description="DUF3298" evidence="2">
    <location>
        <begin position="145"/>
        <end position="216"/>
    </location>
</feature>
<evidence type="ECO:0000259" key="2">
    <source>
        <dbReference type="Pfam" id="PF11738"/>
    </source>
</evidence>
<dbReference type="Gene3D" id="3.90.640.20">
    <property type="entry name" value="Heat-shock cognate protein, ATPase"/>
    <property type="match status" value="1"/>
</dbReference>
<feature type="chain" id="PRO_5011522746" description="DUF3298 domain-containing protein" evidence="1">
    <location>
        <begin position="25"/>
        <end position="223"/>
    </location>
</feature>
<dbReference type="Pfam" id="PF11738">
    <property type="entry name" value="DUF3298"/>
    <property type="match status" value="1"/>
</dbReference>
<dbReference type="Gene3D" id="3.30.565.40">
    <property type="entry name" value="Fervidobacterium nodosum Rt17-B1 like"/>
    <property type="match status" value="1"/>
</dbReference>
<dbReference type="InterPro" id="IPR037126">
    <property type="entry name" value="PdaC/RsiV-like_sf"/>
</dbReference>
<dbReference type="STRING" id="1502745.SAMN02799620_05090"/>
<gene>
    <name evidence="3" type="ORF">SAMN02799620_05090</name>
</gene>
<evidence type="ECO:0000313" key="4">
    <source>
        <dbReference type="Proteomes" id="UP000199707"/>
    </source>
</evidence>